<dbReference type="Proteomes" id="UP000250088">
    <property type="component" value="Chromosome"/>
</dbReference>
<evidence type="ECO:0000256" key="1">
    <source>
        <dbReference type="SAM" id="Phobius"/>
    </source>
</evidence>
<feature type="transmembrane region" description="Helical" evidence="1">
    <location>
        <begin position="214"/>
        <end position="235"/>
    </location>
</feature>
<dbReference type="KEGG" id="naj:B1756_14730"/>
<reference evidence="3" key="1">
    <citation type="submission" date="2017-02" db="EMBL/GenBank/DDBJ databases">
        <title>Natronthermophilus aegyptiacus gen. nov.,sp. nov., an aerobic, extremely halophilic alkalithermophilic archaeon isolated from the athalassohaline Wadi An Natrun, Egypt.</title>
        <authorList>
            <person name="Zhao B."/>
        </authorList>
    </citation>
    <scope>NUCLEOTIDE SEQUENCE [LARGE SCALE GENOMIC DNA]</scope>
    <source>
        <strain evidence="3">JW/NM-HA 15</strain>
    </source>
</reference>
<feature type="transmembrane region" description="Helical" evidence="1">
    <location>
        <begin position="47"/>
        <end position="65"/>
    </location>
</feature>
<feature type="transmembrane region" description="Helical" evidence="1">
    <location>
        <begin position="162"/>
        <end position="181"/>
    </location>
</feature>
<evidence type="ECO:0000313" key="2">
    <source>
        <dbReference type="EMBL" id="ARS90855.1"/>
    </source>
</evidence>
<keyword evidence="1" id="KW-0472">Membrane</keyword>
<dbReference type="EMBL" id="CP019893">
    <property type="protein sequence ID" value="ARS90855.1"/>
    <property type="molecule type" value="Genomic_DNA"/>
</dbReference>
<keyword evidence="3" id="KW-1185">Reference proteome</keyword>
<feature type="transmembrane region" description="Helical" evidence="1">
    <location>
        <begin position="16"/>
        <end position="35"/>
    </location>
</feature>
<dbReference type="AlphaFoldDB" id="A0A2Z2HXC8"/>
<dbReference type="GeneID" id="32895353"/>
<protein>
    <submittedName>
        <fullName evidence="2">Uncharacterized protein</fullName>
    </submittedName>
</protein>
<keyword evidence="1" id="KW-0812">Transmembrane</keyword>
<dbReference type="RefSeq" id="WP_086889220.1">
    <property type="nucleotide sequence ID" value="NZ_CP019893.1"/>
</dbReference>
<feature type="transmembrane region" description="Helical" evidence="1">
    <location>
        <begin position="187"/>
        <end position="207"/>
    </location>
</feature>
<proteinExistence type="predicted"/>
<evidence type="ECO:0000313" key="3">
    <source>
        <dbReference type="Proteomes" id="UP000250088"/>
    </source>
</evidence>
<feature type="transmembrane region" description="Helical" evidence="1">
    <location>
        <begin position="120"/>
        <end position="141"/>
    </location>
</feature>
<gene>
    <name evidence="2" type="ORF">B1756_14730</name>
</gene>
<keyword evidence="1" id="KW-1133">Transmembrane helix</keyword>
<sequence length="269" mass="28596">MSGSSSRVVSGGDRRALLTGIVAGLLNLLLVVVLYARDGYPTLESPAATAVLAVTTLLVGAIPMFVTVQTRLLTPGIGFLTLLIGATTLDLRTPAPEWGELDGYVIVEGPTHVGSYANRWYLWLGLLLYAGVLEFAVRRRYGIAENRLRDLPAIPSSRAGRLRIAAAGGVLIGIATALLVLESGIRPPLAATAVFVVAFAVALVPLVGLLERRLILPTLLFLALVPYLLVFEAFVTTDSPVHIFLFGPYAILLAAVGLLEAIVRSRFGE</sequence>
<accession>A0A2Z2HXC8</accession>
<name>A0A2Z2HXC8_9EURY</name>
<organism evidence="2 3">
    <name type="scientific">Natrarchaeobaculum aegyptiacum</name>
    <dbReference type="NCBI Taxonomy" id="745377"/>
    <lineage>
        <taxon>Archaea</taxon>
        <taxon>Methanobacteriati</taxon>
        <taxon>Methanobacteriota</taxon>
        <taxon>Stenosarchaea group</taxon>
        <taxon>Halobacteria</taxon>
        <taxon>Halobacteriales</taxon>
        <taxon>Natrialbaceae</taxon>
        <taxon>Natrarchaeobaculum</taxon>
    </lineage>
</organism>
<dbReference type="OrthoDB" id="331602at2157"/>
<feature type="transmembrane region" description="Helical" evidence="1">
    <location>
        <begin position="241"/>
        <end position="263"/>
    </location>
</feature>